<feature type="binding site" evidence="13">
    <location>
        <position position="259"/>
    </location>
    <ligand>
        <name>sn-glycerol 3-phosphate</name>
        <dbReference type="ChEBI" id="CHEBI:57597"/>
    </ligand>
</feature>
<dbReference type="PIRSF" id="PIRSF000114">
    <property type="entry name" value="Glycerol-3-P_dh"/>
    <property type="match status" value="1"/>
</dbReference>
<comment type="caution">
    <text evidence="20">The sequence shown here is derived from an EMBL/GenBank/DDBJ whole genome shotgun (WGS) entry which is preliminary data.</text>
</comment>
<dbReference type="GO" id="GO:0005975">
    <property type="term" value="P:carbohydrate metabolic process"/>
    <property type="evidence" value="ECO:0007669"/>
    <property type="project" value="InterPro"/>
</dbReference>
<comment type="function">
    <text evidence="13">Catalyzes the reduction of the glycolytic intermediate dihydroxyacetone phosphate (DHAP) to sn-glycerol 3-phosphate (G3P), the key precursor for phospholipid synthesis.</text>
</comment>
<dbReference type="UniPathway" id="UPA00940"/>
<feature type="binding site" evidence="13">
    <location>
        <position position="110"/>
    </location>
    <ligand>
        <name>NADPH</name>
        <dbReference type="ChEBI" id="CHEBI:57783"/>
    </ligand>
</feature>
<comment type="similarity">
    <text evidence="1 13 17">Belongs to the NAD-dependent glycerol-3-phosphate dehydrogenase family.</text>
</comment>
<feature type="binding site" evidence="15">
    <location>
        <begin position="259"/>
        <end position="260"/>
    </location>
    <ligand>
        <name>substrate</name>
    </ligand>
</feature>
<feature type="binding site" evidence="13">
    <location>
        <position position="143"/>
    </location>
    <ligand>
        <name>NADPH</name>
        <dbReference type="ChEBI" id="CHEBI:57783"/>
    </ligand>
</feature>
<comment type="catalytic activity">
    <reaction evidence="9">
        <text>sn-glycerol 3-phosphate + NADP(+) = dihydroxyacetone phosphate + NADPH + H(+)</text>
        <dbReference type="Rhea" id="RHEA:11096"/>
        <dbReference type="ChEBI" id="CHEBI:15378"/>
        <dbReference type="ChEBI" id="CHEBI:57597"/>
        <dbReference type="ChEBI" id="CHEBI:57642"/>
        <dbReference type="ChEBI" id="CHEBI:57783"/>
        <dbReference type="ChEBI" id="CHEBI:58349"/>
        <dbReference type="EC" id="1.1.1.94"/>
    </reaction>
    <physiologicalReaction direction="right-to-left" evidence="9">
        <dbReference type="Rhea" id="RHEA:11098"/>
    </physiologicalReaction>
</comment>
<evidence type="ECO:0000256" key="14">
    <source>
        <dbReference type="PIRSR" id="PIRSR000114-1"/>
    </source>
</evidence>
<dbReference type="AlphaFoldDB" id="A0A2A5JKA8"/>
<dbReference type="InterPro" id="IPR006109">
    <property type="entry name" value="G3P_DH_NAD-dep_C"/>
</dbReference>
<keyword evidence="2 13" id="KW-0444">Lipid biosynthesis</keyword>
<evidence type="ECO:0000256" key="1">
    <source>
        <dbReference type="ARBA" id="ARBA00011009"/>
    </source>
</evidence>
<evidence type="ECO:0000256" key="4">
    <source>
        <dbReference type="ARBA" id="ARBA00023002"/>
    </source>
</evidence>
<dbReference type="PRINTS" id="PR00077">
    <property type="entry name" value="GPDHDRGNASE"/>
</dbReference>
<evidence type="ECO:0000256" key="7">
    <source>
        <dbReference type="ARBA" id="ARBA00023209"/>
    </source>
</evidence>
<dbReference type="EC" id="1.1.1.94" evidence="10 13"/>
<dbReference type="PROSITE" id="PS00957">
    <property type="entry name" value="NAD_G3PDH"/>
    <property type="match status" value="1"/>
</dbReference>
<dbReference type="InterPro" id="IPR006168">
    <property type="entry name" value="G3P_DH_NAD-dep"/>
</dbReference>
<dbReference type="InterPro" id="IPR011128">
    <property type="entry name" value="G3P_DH_NAD-dep_N"/>
</dbReference>
<dbReference type="SUPFAM" id="SSF48179">
    <property type="entry name" value="6-phosphogluconate dehydrogenase C-terminal domain-like"/>
    <property type="match status" value="1"/>
</dbReference>
<protein>
    <recommendedName>
        <fullName evidence="11 13">Glycerol-3-phosphate dehydrogenase [NAD(P)+]</fullName>
        <ecNumber evidence="10 13">1.1.1.94</ecNumber>
    </recommendedName>
    <alternativeName>
        <fullName evidence="13">NAD(P)(+)-dependent glycerol-3-phosphate dehydrogenase</fullName>
    </alternativeName>
    <alternativeName>
        <fullName evidence="12 13">NAD(P)H-dependent dihydroxyacetone-phosphate reductase</fullName>
    </alternativeName>
</protein>
<dbReference type="Pfam" id="PF07479">
    <property type="entry name" value="NAD_Gly3P_dh_C"/>
    <property type="match status" value="1"/>
</dbReference>
<dbReference type="GO" id="GO:0141153">
    <property type="term" value="F:glycerol-3-phosphate dehydrogenase (NADP+) activity"/>
    <property type="evidence" value="ECO:0007669"/>
    <property type="project" value="RHEA"/>
</dbReference>
<keyword evidence="7 13" id="KW-0594">Phospholipid biosynthesis</keyword>
<keyword evidence="4 13" id="KW-0560">Oxidoreductase</keyword>
<keyword evidence="13" id="KW-0547">Nucleotide-binding</keyword>
<keyword evidence="8 13" id="KW-1208">Phospholipid metabolism</keyword>
<dbReference type="NCBIfam" id="NF000942">
    <property type="entry name" value="PRK00094.1-4"/>
    <property type="match status" value="1"/>
</dbReference>
<feature type="binding site" evidence="13">
    <location>
        <position position="258"/>
    </location>
    <ligand>
        <name>sn-glycerol 3-phosphate</name>
        <dbReference type="ChEBI" id="CHEBI:57597"/>
    </ligand>
</feature>
<comment type="pathway">
    <text evidence="13">Membrane lipid metabolism; glycerophospholipid metabolism.</text>
</comment>
<feature type="binding site" evidence="13">
    <location>
        <position position="260"/>
    </location>
    <ligand>
        <name>sn-glycerol 3-phosphate</name>
        <dbReference type="ChEBI" id="CHEBI:57597"/>
    </ligand>
</feature>
<proteinExistence type="inferred from homology"/>
<feature type="binding site" evidence="13">
    <location>
        <position position="248"/>
    </location>
    <ligand>
        <name>sn-glycerol 3-phosphate</name>
        <dbReference type="ChEBI" id="CHEBI:57597"/>
    </ligand>
</feature>
<feature type="binding site" evidence="13">
    <location>
        <position position="53"/>
    </location>
    <ligand>
        <name>NADPH</name>
        <dbReference type="ChEBI" id="CHEBI:57783"/>
    </ligand>
</feature>
<reference evidence="21" key="1">
    <citation type="journal article" date="2019" name="Genome Announc.">
        <title>Draft Genome Sequence of Pseudoalteromonas piscicida Strain 36Y ROTHPW, an Hypersaline Seawater Isolate from the South Coast of Sonora, Mexico.</title>
        <authorList>
            <person name="Sanchez-Diaz R."/>
            <person name="Molina-Garza Z.J."/>
            <person name="Cruz-Suarez L.E."/>
            <person name="Selvin J."/>
            <person name="Kiran G.S."/>
            <person name="Ibarra-Gamez J.C."/>
            <person name="Gomez-Gil B."/>
            <person name="Galaviz-Silva L."/>
        </authorList>
    </citation>
    <scope>NUCLEOTIDE SEQUENCE [LARGE SCALE GENOMIC DNA]</scope>
    <source>
        <strain evidence="21">36Y_RITHPW</strain>
    </source>
</reference>
<feature type="binding site" evidence="13">
    <location>
        <position position="15"/>
    </location>
    <ligand>
        <name>NADPH</name>
        <dbReference type="ChEBI" id="CHEBI:57783"/>
    </ligand>
</feature>
<dbReference type="InterPro" id="IPR013328">
    <property type="entry name" value="6PGD_dom2"/>
</dbReference>
<feature type="binding site" evidence="13">
    <location>
        <position position="141"/>
    </location>
    <ligand>
        <name>sn-glycerol 3-phosphate</name>
        <dbReference type="ChEBI" id="CHEBI:57597"/>
    </ligand>
</feature>
<feature type="binding site" evidence="13">
    <location>
        <position position="283"/>
    </location>
    <ligand>
        <name>NADPH</name>
        <dbReference type="ChEBI" id="CHEBI:57783"/>
    </ligand>
</feature>
<evidence type="ECO:0000256" key="9">
    <source>
        <dbReference type="ARBA" id="ARBA00052716"/>
    </source>
</evidence>
<dbReference type="Pfam" id="PF01210">
    <property type="entry name" value="NAD_Gly3P_dh_N"/>
    <property type="match status" value="1"/>
</dbReference>
<keyword evidence="5 13" id="KW-0520">NAD</keyword>
<keyword evidence="21" id="KW-1185">Reference proteome</keyword>
<dbReference type="GO" id="GO:0005829">
    <property type="term" value="C:cytosol"/>
    <property type="evidence" value="ECO:0007669"/>
    <property type="project" value="TreeGrafter"/>
</dbReference>
<evidence type="ECO:0000256" key="12">
    <source>
        <dbReference type="ARBA" id="ARBA00080511"/>
    </source>
</evidence>
<evidence type="ECO:0000259" key="19">
    <source>
        <dbReference type="Pfam" id="PF07479"/>
    </source>
</evidence>
<feature type="domain" description="Glycerol-3-phosphate dehydrogenase NAD-dependent N-terminal" evidence="18">
    <location>
        <begin position="8"/>
        <end position="160"/>
    </location>
</feature>
<feature type="binding site" evidence="16">
    <location>
        <position position="143"/>
    </location>
    <ligand>
        <name>NAD(+)</name>
        <dbReference type="ChEBI" id="CHEBI:57540"/>
    </ligand>
</feature>
<dbReference type="Gene3D" id="3.40.50.720">
    <property type="entry name" value="NAD(P)-binding Rossmann-like Domain"/>
    <property type="match status" value="1"/>
</dbReference>
<comment type="caution">
    <text evidence="13">Lacks conserved residue(s) required for the propagation of feature annotation.</text>
</comment>
<dbReference type="NCBIfam" id="NF000940">
    <property type="entry name" value="PRK00094.1-2"/>
    <property type="match status" value="1"/>
</dbReference>
<feature type="binding site" evidence="13">
    <location>
        <position position="139"/>
    </location>
    <ligand>
        <name>sn-glycerol 3-phosphate</name>
        <dbReference type="ChEBI" id="CHEBI:57597"/>
    </ligand>
</feature>
<accession>A0A2A5JKA8</accession>
<evidence type="ECO:0000256" key="3">
    <source>
        <dbReference type="ARBA" id="ARBA00022857"/>
    </source>
</evidence>
<dbReference type="GO" id="GO:0141152">
    <property type="term" value="F:glycerol-3-phosphate dehydrogenase (NAD+) activity"/>
    <property type="evidence" value="ECO:0007669"/>
    <property type="project" value="RHEA"/>
</dbReference>
<dbReference type="PANTHER" id="PTHR11728:SF1">
    <property type="entry name" value="GLYCEROL-3-PHOSPHATE DEHYDROGENASE [NAD(+)] 2, CHLOROPLASTIC"/>
    <property type="match status" value="1"/>
</dbReference>
<feature type="domain" description="Glycerol-3-phosphate dehydrogenase NAD-dependent C-terminal" evidence="19">
    <location>
        <begin position="184"/>
        <end position="323"/>
    </location>
</feature>
<dbReference type="EMBL" id="NKHF01000102">
    <property type="protein sequence ID" value="PCK29837.1"/>
    <property type="molecule type" value="Genomic_DNA"/>
</dbReference>
<evidence type="ECO:0000256" key="11">
    <source>
        <dbReference type="ARBA" id="ARBA00069372"/>
    </source>
</evidence>
<evidence type="ECO:0000256" key="17">
    <source>
        <dbReference type="RuleBase" id="RU000437"/>
    </source>
</evidence>
<evidence type="ECO:0000256" key="10">
    <source>
        <dbReference type="ARBA" id="ARBA00066687"/>
    </source>
</evidence>
<gene>
    <name evidence="13" type="primary">gpsA</name>
    <name evidence="20" type="ORF">CEX98_20845</name>
</gene>
<dbReference type="FunFam" id="3.40.50.720:FF:000019">
    <property type="entry name" value="Glycerol-3-phosphate dehydrogenase [NAD(P)+]"/>
    <property type="match status" value="1"/>
</dbReference>
<evidence type="ECO:0000313" key="21">
    <source>
        <dbReference type="Proteomes" id="UP000228621"/>
    </source>
</evidence>
<dbReference type="HAMAP" id="MF_00394">
    <property type="entry name" value="NAD_Glyc3P_dehydrog"/>
    <property type="match status" value="1"/>
</dbReference>
<dbReference type="NCBIfam" id="NF000939">
    <property type="entry name" value="PRK00094.1-1"/>
    <property type="match status" value="1"/>
</dbReference>
<evidence type="ECO:0000256" key="5">
    <source>
        <dbReference type="ARBA" id="ARBA00023027"/>
    </source>
</evidence>
<keyword evidence="13" id="KW-0963">Cytoplasm</keyword>
<evidence type="ECO:0000256" key="8">
    <source>
        <dbReference type="ARBA" id="ARBA00023264"/>
    </source>
</evidence>
<keyword evidence="6 13" id="KW-0443">Lipid metabolism</keyword>
<comment type="subcellular location">
    <subcellularLocation>
        <location evidence="13">Cytoplasm</location>
    </subcellularLocation>
</comment>
<evidence type="ECO:0000259" key="18">
    <source>
        <dbReference type="Pfam" id="PF01210"/>
    </source>
</evidence>
<dbReference type="FunFam" id="1.10.1040.10:FF:000001">
    <property type="entry name" value="Glycerol-3-phosphate dehydrogenase [NAD(P)+]"/>
    <property type="match status" value="1"/>
</dbReference>
<dbReference type="InterPro" id="IPR036291">
    <property type="entry name" value="NAD(P)-bd_dom_sf"/>
</dbReference>
<name>A0A2A5JKA8_PSEO7</name>
<evidence type="ECO:0000256" key="16">
    <source>
        <dbReference type="PIRSR" id="PIRSR000114-3"/>
    </source>
</evidence>
<feature type="binding site" evidence="16">
    <location>
        <begin position="12"/>
        <end position="17"/>
    </location>
    <ligand>
        <name>NAD(+)</name>
        <dbReference type="ChEBI" id="CHEBI:57540"/>
    </ligand>
</feature>
<feature type="binding site" evidence="13">
    <location>
        <position position="285"/>
    </location>
    <ligand>
        <name>NADPH</name>
        <dbReference type="ChEBI" id="CHEBI:57783"/>
    </ligand>
</feature>
<evidence type="ECO:0000256" key="2">
    <source>
        <dbReference type="ARBA" id="ARBA00022516"/>
    </source>
</evidence>
<dbReference type="InterPro" id="IPR008927">
    <property type="entry name" value="6-PGluconate_DH-like_C_sf"/>
</dbReference>
<feature type="binding site" evidence="13">
    <location>
        <position position="16"/>
    </location>
    <ligand>
        <name>NADPH</name>
        <dbReference type="ChEBI" id="CHEBI:57783"/>
    </ligand>
</feature>
<dbReference type="GO" id="GO:0046167">
    <property type="term" value="P:glycerol-3-phosphate biosynthetic process"/>
    <property type="evidence" value="ECO:0007669"/>
    <property type="project" value="UniProtKB-UniRule"/>
</dbReference>
<feature type="binding site" evidence="13">
    <location>
        <position position="259"/>
    </location>
    <ligand>
        <name>NADPH</name>
        <dbReference type="ChEBI" id="CHEBI:57783"/>
    </ligand>
</feature>
<feature type="active site" description="Proton acceptor" evidence="13 14">
    <location>
        <position position="195"/>
    </location>
</feature>
<dbReference type="PANTHER" id="PTHR11728">
    <property type="entry name" value="GLYCEROL-3-PHOSPHATE DEHYDROGENASE"/>
    <property type="match status" value="1"/>
</dbReference>
<dbReference type="GO" id="GO:0051287">
    <property type="term" value="F:NAD binding"/>
    <property type="evidence" value="ECO:0007669"/>
    <property type="project" value="InterPro"/>
</dbReference>
<dbReference type="GO" id="GO:0046168">
    <property type="term" value="P:glycerol-3-phosphate catabolic process"/>
    <property type="evidence" value="ECO:0007669"/>
    <property type="project" value="InterPro"/>
</dbReference>
<keyword evidence="3 13" id="KW-0521">NADP</keyword>
<feature type="binding site" evidence="13">
    <location>
        <position position="36"/>
    </location>
    <ligand>
        <name>NADPH</name>
        <dbReference type="ChEBI" id="CHEBI:57783"/>
    </ligand>
</feature>
<dbReference type="Gene3D" id="1.10.1040.10">
    <property type="entry name" value="N-(1-d-carboxylethyl)-l-norvaline Dehydrogenase, domain 2"/>
    <property type="match status" value="1"/>
</dbReference>
<dbReference type="OrthoDB" id="9812273at2"/>
<evidence type="ECO:0000256" key="6">
    <source>
        <dbReference type="ARBA" id="ARBA00023098"/>
    </source>
</evidence>
<organism evidence="20 21">
    <name type="scientific">Pseudoalteromonas piscicida</name>
    <dbReference type="NCBI Taxonomy" id="43662"/>
    <lineage>
        <taxon>Bacteria</taxon>
        <taxon>Pseudomonadati</taxon>
        <taxon>Pseudomonadota</taxon>
        <taxon>Gammaproteobacteria</taxon>
        <taxon>Alteromonadales</taxon>
        <taxon>Pseudoalteromonadaceae</taxon>
        <taxon>Pseudoalteromonas</taxon>
    </lineage>
</organism>
<feature type="binding site" evidence="15">
    <location>
        <position position="110"/>
    </location>
    <ligand>
        <name>substrate</name>
    </ligand>
</feature>
<feature type="binding site" evidence="16">
    <location>
        <position position="259"/>
    </location>
    <ligand>
        <name>NAD(+)</name>
        <dbReference type="ChEBI" id="CHEBI:57540"/>
    </ligand>
</feature>
<feature type="binding site" evidence="13">
    <location>
        <position position="110"/>
    </location>
    <ligand>
        <name>sn-glycerol 3-phosphate</name>
        <dbReference type="ChEBI" id="CHEBI:57597"/>
    </ligand>
</feature>
<feature type="binding site" evidence="13">
    <location>
        <position position="195"/>
    </location>
    <ligand>
        <name>sn-glycerol 3-phosphate</name>
        <dbReference type="ChEBI" id="CHEBI:57597"/>
    </ligand>
</feature>
<evidence type="ECO:0000313" key="20">
    <source>
        <dbReference type="EMBL" id="PCK29837.1"/>
    </source>
</evidence>
<dbReference type="GO" id="GO:0046474">
    <property type="term" value="P:glycerophospholipid biosynthetic process"/>
    <property type="evidence" value="ECO:0007669"/>
    <property type="project" value="TreeGrafter"/>
</dbReference>
<comment type="catalytic activity">
    <reaction evidence="13">
        <text>sn-glycerol 3-phosphate + NAD(+) = dihydroxyacetone phosphate + NADH + H(+)</text>
        <dbReference type="Rhea" id="RHEA:11092"/>
        <dbReference type="ChEBI" id="CHEBI:15378"/>
        <dbReference type="ChEBI" id="CHEBI:57540"/>
        <dbReference type="ChEBI" id="CHEBI:57597"/>
        <dbReference type="ChEBI" id="CHEBI:57642"/>
        <dbReference type="ChEBI" id="CHEBI:57945"/>
        <dbReference type="EC" id="1.1.1.94"/>
    </reaction>
</comment>
<dbReference type="SUPFAM" id="SSF51735">
    <property type="entry name" value="NAD(P)-binding Rossmann-fold domains"/>
    <property type="match status" value="1"/>
</dbReference>
<evidence type="ECO:0000256" key="15">
    <source>
        <dbReference type="PIRSR" id="PIRSR000114-2"/>
    </source>
</evidence>
<dbReference type="RefSeq" id="WP_099643927.1">
    <property type="nucleotide sequence ID" value="NZ_JAQPZX010000037.1"/>
</dbReference>
<sequence>MSTAKSAVTVLGAGSYGTALAICFARNGHQVTLWGRNSEHVEALAAERKNQRYLPDIQFPKTLELEADLETAVKSSECILVVVPSHAFADTLKKIKPMLLDNAKVAWATKGLEPNTGRLLQEVALDVLGDDVPLAVLSGPTFAKEMAAGLPTAISVSSVCAKFREALAEMLHCGRSFRVYSNEDFIGIQLGGAVKNVIAIGAGMSDGFGFGANARTALITRGLAELCRLGCALGARSETFMGMAGLGDLILTCTDNQSRNRRFGLALGSGKSVDEAMSSIGQVVEGYRNTKEVYLLAKRTGIEMPITEQIYQVLYEQKDVKEAAMALLGREKRAE</sequence>
<dbReference type="Proteomes" id="UP000228621">
    <property type="component" value="Unassembled WGS sequence"/>
</dbReference>
<evidence type="ECO:0000256" key="13">
    <source>
        <dbReference type="HAMAP-Rule" id="MF_00394"/>
    </source>
</evidence>